<keyword evidence="1" id="KW-0472">Membrane</keyword>
<evidence type="ECO:0000313" key="3">
    <source>
        <dbReference type="Proteomes" id="UP000076532"/>
    </source>
</evidence>
<gene>
    <name evidence="2" type="ORF">FIBSPDRAFT_873814</name>
</gene>
<keyword evidence="1" id="KW-0812">Transmembrane</keyword>
<dbReference type="Proteomes" id="UP000076532">
    <property type="component" value="Unassembled WGS sequence"/>
</dbReference>
<evidence type="ECO:0000313" key="2">
    <source>
        <dbReference type="EMBL" id="KZP09198.1"/>
    </source>
</evidence>
<name>A0A165Y4H0_9AGAM</name>
<dbReference type="EMBL" id="KV417705">
    <property type="protein sequence ID" value="KZP09198.1"/>
    <property type="molecule type" value="Genomic_DNA"/>
</dbReference>
<proteinExistence type="predicted"/>
<accession>A0A165Y4H0</accession>
<keyword evidence="3" id="KW-1185">Reference proteome</keyword>
<evidence type="ECO:0000256" key="1">
    <source>
        <dbReference type="SAM" id="Phobius"/>
    </source>
</evidence>
<reference evidence="2 3" key="1">
    <citation type="journal article" date="2016" name="Mol. Biol. Evol.">
        <title>Comparative Genomics of Early-Diverging Mushroom-Forming Fungi Provides Insights into the Origins of Lignocellulose Decay Capabilities.</title>
        <authorList>
            <person name="Nagy L.G."/>
            <person name="Riley R."/>
            <person name="Tritt A."/>
            <person name="Adam C."/>
            <person name="Daum C."/>
            <person name="Floudas D."/>
            <person name="Sun H."/>
            <person name="Yadav J.S."/>
            <person name="Pangilinan J."/>
            <person name="Larsson K.H."/>
            <person name="Matsuura K."/>
            <person name="Barry K."/>
            <person name="Labutti K."/>
            <person name="Kuo R."/>
            <person name="Ohm R.A."/>
            <person name="Bhattacharya S.S."/>
            <person name="Shirouzu T."/>
            <person name="Yoshinaga Y."/>
            <person name="Martin F.M."/>
            <person name="Grigoriev I.V."/>
            <person name="Hibbett D.S."/>
        </authorList>
    </citation>
    <scope>NUCLEOTIDE SEQUENCE [LARGE SCALE GENOMIC DNA]</scope>
    <source>
        <strain evidence="2 3">CBS 109695</strain>
    </source>
</reference>
<feature type="transmembrane region" description="Helical" evidence="1">
    <location>
        <begin position="38"/>
        <end position="55"/>
    </location>
</feature>
<keyword evidence="1" id="KW-1133">Transmembrane helix</keyword>
<sequence>MLSSTDIDIAGPTPLDFEDALVSAHYEHLQSPVSRESLLSSRIMYALAIALVLVLD</sequence>
<organism evidence="2 3">
    <name type="scientific">Athelia psychrophila</name>
    <dbReference type="NCBI Taxonomy" id="1759441"/>
    <lineage>
        <taxon>Eukaryota</taxon>
        <taxon>Fungi</taxon>
        <taxon>Dikarya</taxon>
        <taxon>Basidiomycota</taxon>
        <taxon>Agaricomycotina</taxon>
        <taxon>Agaricomycetes</taxon>
        <taxon>Agaricomycetidae</taxon>
        <taxon>Atheliales</taxon>
        <taxon>Atheliaceae</taxon>
        <taxon>Athelia</taxon>
    </lineage>
</organism>
<protein>
    <submittedName>
        <fullName evidence="2">Uncharacterized protein</fullName>
    </submittedName>
</protein>
<dbReference type="AlphaFoldDB" id="A0A165Y4H0"/>